<dbReference type="CDD" id="cd00118">
    <property type="entry name" value="LysM"/>
    <property type="match status" value="1"/>
</dbReference>
<dbReference type="RefSeq" id="WP_133107018.1">
    <property type="nucleotide sequence ID" value="NZ_SMNA01000003.1"/>
</dbReference>
<keyword evidence="2" id="KW-0472">Membrane</keyword>
<comment type="caution">
    <text evidence="4">The sequence shown here is derived from an EMBL/GenBank/DDBJ whole genome shotgun (WGS) entry which is preliminary data.</text>
</comment>
<keyword evidence="2" id="KW-1133">Transmembrane helix</keyword>
<evidence type="ECO:0000256" key="2">
    <source>
        <dbReference type="SAM" id="Phobius"/>
    </source>
</evidence>
<feature type="domain" description="LysM" evidence="3">
    <location>
        <begin position="267"/>
        <end position="327"/>
    </location>
</feature>
<dbReference type="InterPro" id="IPR036779">
    <property type="entry name" value="LysM_dom_sf"/>
</dbReference>
<dbReference type="InterPro" id="IPR018392">
    <property type="entry name" value="LysM"/>
</dbReference>
<organism evidence="4 5">
    <name type="scientific">Occultella glacieicola</name>
    <dbReference type="NCBI Taxonomy" id="2518684"/>
    <lineage>
        <taxon>Bacteria</taxon>
        <taxon>Bacillati</taxon>
        <taxon>Actinomycetota</taxon>
        <taxon>Actinomycetes</taxon>
        <taxon>Micrococcales</taxon>
        <taxon>Ruaniaceae</taxon>
        <taxon>Occultella</taxon>
    </lineage>
</organism>
<feature type="compositionally biased region" description="Low complexity" evidence="1">
    <location>
        <begin position="228"/>
        <end position="240"/>
    </location>
</feature>
<dbReference type="EMBL" id="SMNA01000003">
    <property type="protein sequence ID" value="TDE96088.1"/>
    <property type="molecule type" value="Genomic_DNA"/>
</dbReference>
<dbReference type="Gene3D" id="3.10.350.10">
    <property type="entry name" value="LysM domain"/>
    <property type="match status" value="1"/>
</dbReference>
<accession>A0ABY2E7T1</accession>
<feature type="compositionally biased region" description="Low complexity" evidence="1">
    <location>
        <begin position="182"/>
        <end position="212"/>
    </location>
</feature>
<dbReference type="PROSITE" id="PS51782">
    <property type="entry name" value="LYSM"/>
    <property type="match status" value="1"/>
</dbReference>
<feature type="region of interest" description="Disordered" evidence="1">
    <location>
        <begin position="132"/>
        <end position="269"/>
    </location>
</feature>
<protein>
    <recommendedName>
        <fullName evidence="3">LysM domain-containing protein</fullName>
    </recommendedName>
</protein>
<feature type="compositionally biased region" description="Pro residues" evidence="1">
    <location>
        <begin position="165"/>
        <end position="181"/>
    </location>
</feature>
<keyword evidence="5" id="KW-1185">Reference proteome</keyword>
<gene>
    <name evidence="4" type="ORF">EXU48_07580</name>
</gene>
<name>A0ABY2E7T1_9MICO</name>
<feature type="transmembrane region" description="Helical" evidence="2">
    <location>
        <begin position="90"/>
        <end position="110"/>
    </location>
</feature>
<evidence type="ECO:0000259" key="3">
    <source>
        <dbReference type="PROSITE" id="PS51782"/>
    </source>
</evidence>
<keyword evidence="2" id="KW-0812">Transmembrane</keyword>
<sequence length="331" mass="32530">MRRVLLTLGVAGTTGGVAAWLATAALPAAATPRSVDQAIALGLGWCALGVLAWYCVSALLGLACLAARALGRGRGWRSGERALGAGGAPFMARMASVGVGAALAAGALVVPAQAVPEPDGAAIVSVDVTWGAGSDPDDGATDPGEGTVGPDLTWGANVDANPTTEPAPAPVPAPTGDPTPTPSSASSHATETGPAAEPGPATEPGSATEPGPVTEPNPPAEPAPTTEPDPAADDAPAAEPMQSPDPVPASRQPAEPPGGDPAEHPDAAHVVAPGESLWSIAADALAGDRPDVTDADIAAAWPRWYSANAETIGPEPDLIHPGQELVPPANP</sequence>
<feature type="compositionally biased region" description="Pro residues" evidence="1">
    <location>
        <begin position="213"/>
        <end position="227"/>
    </location>
</feature>
<evidence type="ECO:0000256" key="1">
    <source>
        <dbReference type="SAM" id="MobiDB-lite"/>
    </source>
</evidence>
<evidence type="ECO:0000313" key="4">
    <source>
        <dbReference type="EMBL" id="TDE96088.1"/>
    </source>
</evidence>
<evidence type="ECO:0000313" key="5">
    <source>
        <dbReference type="Proteomes" id="UP000504882"/>
    </source>
</evidence>
<dbReference type="Proteomes" id="UP000504882">
    <property type="component" value="Unassembled WGS sequence"/>
</dbReference>
<reference evidence="4 5" key="1">
    <citation type="submission" date="2019-03" db="EMBL/GenBank/DDBJ databases">
        <title>Genomic features of bacteria from cold environments.</title>
        <authorList>
            <person name="Shen L."/>
        </authorList>
    </citation>
    <scope>NUCLEOTIDE SEQUENCE [LARGE SCALE GENOMIC DNA]</scope>
    <source>
        <strain evidence="5">T3246-1</strain>
    </source>
</reference>
<feature type="region of interest" description="Disordered" evidence="1">
    <location>
        <begin position="312"/>
        <end position="331"/>
    </location>
</feature>
<proteinExistence type="predicted"/>